<evidence type="ECO:0000256" key="2">
    <source>
        <dbReference type="SAM" id="MobiDB-lite"/>
    </source>
</evidence>
<evidence type="ECO:0000256" key="3">
    <source>
        <dbReference type="SAM" id="SignalP"/>
    </source>
</evidence>
<dbReference type="GO" id="GO:0051060">
    <property type="term" value="F:pullulanase activity"/>
    <property type="evidence" value="ECO:0007669"/>
    <property type="project" value="InterPro"/>
</dbReference>
<dbReference type="Proteomes" id="UP000275256">
    <property type="component" value="Unassembled WGS sequence"/>
</dbReference>
<protein>
    <submittedName>
        <fullName evidence="5">Pullulanase-type alpha-1,6-glucosidase</fullName>
    </submittedName>
</protein>
<feature type="signal peptide" evidence="3">
    <location>
        <begin position="1"/>
        <end position="31"/>
    </location>
</feature>
<evidence type="ECO:0000259" key="4">
    <source>
        <dbReference type="SMART" id="SM00642"/>
    </source>
</evidence>
<dbReference type="Gene3D" id="2.60.40.1180">
    <property type="entry name" value="Golgi alpha-mannosidase II"/>
    <property type="match status" value="2"/>
</dbReference>
<evidence type="ECO:0000313" key="5">
    <source>
        <dbReference type="EMBL" id="RMB61215.1"/>
    </source>
</evidence>
<dbReference type="InterPro" id="IPR054409">
    <property type="entry name" value="X25_BaPul-like"/>
</dbReference>
<sequence>MSLETRSRKLLAALTALPLVVAGLVSPGATAPAAAAELQVVATGSFQSELGCAADWDPACQLTRLVEEDPGSGVYTADYAVPAGQYDFKIVLDGDWDRAVGANNAAGDNARLNLPRDMDLTFSYDAATGRIGVTGPELLPTGKDVPGDDTIAQPAVREGDVENFYFVMTDRFANGDPTNDTGGIVGDRLANGFDPTDEGFYHGGDITGLVDKLDYIQGLGTTAIWLTPSFTNRPVQGAGDDVSAGYHGYWITDFTTIDPHLGGNDALAALTDAAHERGMKVYFDIITNHTADGIEYEEGEYSYIPVATSPYKDAAGNVIDIAALAGSAVWPALDANVSFPYTPTLRAGVTKTPAWLNDETLYHNRGDSTWEGESVTLGDFVGLDDLMTEHPTVVDGMVDIYTSWMDMGVDGFRIDTVKHVNFEFWEKWTAALAAHAAAVNPDFFMFGEVYDADPAKLAPYLRRTDMDATLDFTFQSAATNFAKGSSTKGLSSLFAGDDLYLTSDTSAATLPTFLGNHDMGRIGYFVKDSDQPEKRSALAHELMYLTRGQPVVYYGDEQGFVGTGGDKAARQDMFGTSVDSYATQPLLNGDVVGTADRYDTDTALYEGIADMAQLRAENPALADGAQYERLSTAGAGVYAFSRVDRDEKVEYLVGVNNATTDKTVDVTTLTPSAAYASVRGGSAVTADAEGVVSLTVPALSSVVLKADRTVAASTGAIALDLTDGAAITGDTAPVTATIDLNRWAETTFAMRTFEDSSTWTTMGVAEDDTPRVYGDVASLAVGTPVEVRAVTTGVDTIAGDSALVWVGQDFSLAPADGGEVPGAVEVTVPGTHNSDMGCAADWQPDCAEAALTLDGSGLYSGVFTIPAGTYEWKVAYGGNWDESYGADGVAGGGNMTYTTDGTPVRFFHDPLTKLSWVVNVSAMVTLPGTWQSELGCSADWQPECIATAMRPLGDGTWVYQSDALPAGSYEIKVAVGGSWDVNYGVGGAPGGGNYQFTVGAGETVKAVYDETSHLLSIEVANPPLAGVGQAWAQWLTPTTMAWPTSLIPGDLSTLTWALHHDPAGGVTVGDAVTGGETIPLTYGGVLPADLVSQYPQLKDYVALTVPGTAAVADLLTGELLVSAGDGDVLRAATSVQIAPVLDALYGDAVENVDLGPVWTNGIPTLRVWAPTAKDVSLHRWPAGGAGDPVAVEATQSDDGTWSVTGDASWKDSQYLWSIDVFVPSMDAVVTNDVTDPYSLGLTVNSTRSVLVDLDDPELAPQQWRDVAAPTVRNDASRAIWELHVRDFSIADASVPEAERGTYKAFTRKDSTGMQHLATLAEAGIDTVHLLPTFDIATIPEDRTQQAVPAIPSDAGSASEDQQAAVTAVADKDAFNWGYDPLHWSAPEGSYATDANQVGGRRSYEFREMVGALHDTGLQVVLDEVYNHTAASGQDAKSVLDKVVPGYYHRLSASGVIETSTCCENVATENQVAQKMMVDSVVTWARDYHVDGFRFDLMGHHSRANMEAVRAALNELTMATDGIDGSAVYLYGEGWNFGEVADNARFRQATQGQLDGTGIGAFNDRLRDAVHGGGPFDEDHRVNQGLGTGLYTDPNGLSTQTGAEQLAALKHSSDLVRLGMAGNLKDYSFLAADGTVKKGSELDYNGQPAGFSSMPQESVNYVDAHDNETLYDLAIMKLPVGTSMADRVRMNTISLATVALGQSPSFWHAGTEILRSKSLDRDSYNSGDHFNAVDWSLESNTFGTGLPVKDKNGEKWPVMKPLLENPALKPDKAAMEASLAQSLDLLRLRKSTPLLSLGTDALVRERVTFPGSGTDQVPGLVLMAVDDRSGAFAVDVDEDLDGVLVAINATPGTITTKVPALAGRQFALSEVQAGGQDAVVKATGWVAADGTLTVPARTAAMLVEKATLVEPTPTPTPTASPTATATPTATPTVKPTSGQSDLYSTPGYHDVNGRKWFTTCEPYSQTVRCRTSIWATQVSYVNGAFRPSTGWYFNNMTYLPYMKRSQWTSNPLGHAGEWTSTEGRKWRTECDTPATGRNGCRSFIWASYIASRVEAGGNRTYYWTNGWLFNNIVRFK</sequence>
<dbReference type="InterPro" id="IPR013780">
    <property type="entry name" value="Glyco_hydro_b"/>
</dbReference>
<dbReference type="GO" id="GO:0005975">
    <property type="term" value="P:carbohydrate metabolic process"/>
    <property type="evidence" value="ECO:0007669"/>
    <property type="project" value="InterPro"/>
</dbReference>
<dbReference type="PANTHER" id="PTHR43002">
    <property type="entry name" value="GLYCOGEN DEBRANCHING ENZYME"/>
    <property type="match status" value="1"/>
</dbReference>
<gene>
    <name evidence="5" type="primary">pulA</name>
    <name evidence="5" type="ORF">EAX62_00630</name>
</gene>
<name>A0A3M0G8C2_9ACTN</name>
<evidence type="ECO:0000313" key="6">
    <source>
        <dbReference type="Proteomes" id="UP000275256"/>
    </source>
</evidence>
<dbReference type="CDD" id="cd02860">
    <property type="entry name" value="E_set_Pullulanase"/>
    <property type="match status" value="1"/>
</dbReference>
<feature type="domain" description="Glycosyl hydrolase family 13 catalytic" evidence="4">
    <location>
        <begin position="166"/>
        <end position="615"/>
    </location>
</feature>
<dbReference type="InterPro" id="IPR011839">
    <property type="entry name" value="Pullul_strch"/>
</dbReference>
<dbReference type="CDD" id="cd11341">
    <property type="entry name" value="AmyAc_Pullulanase_LD-like"/>
    <property type="match status" value="1"/>
</dbReference>
<comment type="caution">
    <text evidence="5">The sequence shown here is derived from an EMBL/GenBank/DDBJ whole genome shotgun (WGS) entry which is preliminary data.</text>
</comment>
<dbReference type="Gene3D" id="3.20.20.80">
    <property type="entry name" value="Glycosidases"/>
    <property type="match status" value="3"/>
</dbReference>
<dbReference type="InterPro" id="IPR014756">
    <property type="entry name" value="Ig_E-set"/>
</dbReference>
<dbReference type="Gene3D" id="2.60.40.1130">
    <property type="entry name" value="Rab geranylgeranyltransferase alpha-subunit, insert domain"/>
    <property type="match status" value="1"/>
</dbReference>
<dbReference type="OrthoDB" id="9805159at2"/>
<dbReference type="SUPFAM" id="SSF81296">
    <property type="entry name" value="E set domains"/>
    <property type="match status" value="2"/>
</dbReference>
<keyword evidence="3" id="KW-0732">Signal</keyword>
<evidence type="ECO:0000256" key="1">
    <source>
        <dbReference type="ARBA" id="ARBA00008061"/>
    </source>
</evidence>
<dbReference type="SUPFAM" id="SSF51445">
    <property type="entry name" value="(Trans)glycosidases"/>
    <property type="match status" value="2"/>
</dbReference>
<dbReference type="Pfam" id="PF17967">
    <property type="entry name" value="Pullulanase_N2"/>
    <property type="match status" value="1"/>
</dbReference>
<dbReference type="CDD" id="cd11339">
    <property type="entry name" value="AmyAc_bac_CMD_like_2"/>
    <property type="match status" value="1"/>
</dbReference>
<dbReference type="NCBIfam" id="TIGR02103">
    <property type="entry name" value="pullul_strch"/>
    <property type="match status" value="1"/>
</dbReference>
<dbReference type="EMBL" id="REFW01000001">
    <property type="protein sequence ID" value="RMB61215.1"/>
    <property type="molecule type" value="Genomic_DNA"/>
</dbReference>
<dbReference type="SUPFAM" id="SSF51011">
    <property type="entry name" value="Glycosyl hydrolase domain"/>
    <property type="match status" value="1"/>
</dbReference>
<dbReference type="Pfam" id="PF00128">
    <property type="entry name" value="Alpha-amylase"/>
    <property type="match status" value="1"/>
</dbReference>
<feature type="compositionally biased region" description="Low complexity" evidence="2">
    <location>
        <begin position="1918"/>
        <end position="1931"/>
    </location>
</feature>
<dbReference type="InterPro" id="IPR040671">
    <property type="entry name" value="Pullulanase_N2"/>
</dbReference>
<dbReference type="InterPro" id="IPR017853">
    <property type="entry name" value="GH"/>
</dbReference>
<feature type="chain" id="PRO_5039672271" evidence="3">
    <location>
        <begin position="32"/>
        <end position="2075"/>
    </location>
</feature>
<dbReference type="SMART" id="SM00642">
    <property type="entry name" value="Aamy"/>
    <property type="match status" value="1"/>
</dbReference>
<accession>A0A3M0G8C2</accession>
<proteinExistence type="inferred from homology"/>
<keyword evidence="6" id="KW-1185">Reference proteome</keyword>
<dbReference type="InterPro" id="IPR024561">
    <property type="entry name" value="Pullul_strch_C"/>
</dbReference>
<dbReference type="Pfam" id="PF11852">
    <property type="entry name" value="Pullul_strch_C"/>
    <property type="match status" value="1"/>
</dbReference>
<comment type="similarity">
    <text evidence="1">Belongs to the glycosyl hydrolase 13 family.</text>
</comment>
<dbReference type="CDD" id="cd12962">
    <property type="entry name" value="X25_BaPul_like"/>
    <property type="match status" value="3"/>
</dbReference>
<feature type="region of interest" description="Disordered" evidence="2">
    <location>
        <begin position="1909"/>
        <end position="1939"/>
    </location>
</feature>
<dbReference type="InterPro" id="IPR006047">
    <property type="entry name" value="GH13_cat_dom"/>
</dbReference>
<dbReference type="Pfam" id="PF22058">
    <property type="entry name" value="X25_BaPul_like"/>
    <property type="match status" value="3"/>
</dbReference>
<organism evidence="5 6">
    <name type="scientific">Tessaracoccus antarcticus</name>
    <dbReference type="NCBI Taxonomy" id="2479848"/>
    <lineage>
        <taxon>Bacteria</taxon>
        <taxon>Bacillati</taxon>
        <taxon>Actinomycetota</taxon>
        <taxon>Actinomycetes</taxon>
        <taxon>Propionibacteriales</taxon>
        <taxon>Propionibacteriaceae</taxon>
        <taxon>Tessaracoccus</taxon>
    </lineage>
</organism>
<reference evidence="5 6" key="1">
    <citation type="submission" date="2018-10" db="EMBL/GenBank/DDBJ databases">
        <title>Tessaracoccus antarcticuss sp. nov., isolated from sediment.</title>
        <authorList>
            <person name="Zhou L.Y."/>
            <person name="Du Z.J."/>
        </authorList>
    </citation>
    <scope>NUCLEOTIDE SEQUENCE [LARGE SCALE GENOMIC DNA]</scope>
    <source>
        <strain evidence="5 6">JDX10</strain>
    </source>
</reference>
<dbReference type="InterPro" id="IPR013783">
    <property type="entry name" value="Ig-like_fold"/>
</dbReference>
<dbReference type="Gene3D" id="2.60.40.10">
    <property type="entry name" value="Immunoglobulins"/>
    <property type="match status" value="4"/>
</dbReference>
<dbReference type="RefSeq" id="WP_121899761.1">
    <property type="nucleotide sequence ID" value="NZ_REFW01000001.1"/>
</dbReference>